<evidence type="ECO:0000256" key="3">
    <source>
        <dbReference type="ARBA" id="ARBA00022618"/>
    </source>
</evidence>
<reference evidence="7 8" key="1">
    <citation type="submission" date="2014-07" db="EMBL/GenBank/DDBJ databases">
        <title>Whole Genome Sequence of the Amycolatopsis methanolica 239.</title>
        <authorList>
            <person name="Tang B."/>
        </authorList>
    </citation>
    <scope>NUCLEOTIDE SEQUENCE [LARGE SCALE GENOMIC DNA]</scope>
    <source>
        <strain evidence="7 8">239</strain>
    </source>
</reference>
<dbReference type="GO" id="GO:0030435">
    <property type="term" value="P:sporulation resulting in formation of a cellular spore"/>
    <property type="evidence" value="ECO:0007669"/>
    <property type="project" value="UniProtKB-KW"/>
</dbReference>
<proteinExistence type="inferred from homology"/>
<evidence type="ECO:0000256" key="4">
    <source>
        <dbReference type="ARBA" id="ARBA00022969"/>
    </source>
</evidence>
<dbReference type="OrthoDB" id="3626321at2"/>
<organism evidence="7 8">
    <name type="scientific">Amycolatopsis methanolica 239</name>
    <dbReference type="NCBI Taxonomy" id="1068978"/>
    <lineage>
        <taxon>Bacteria</taxon>
        <taxon>Bacillati</taxon>
        <taxon>Actinomycetota</taxon>
        <taxon>Actinomycetes</taxon>
        <taxon>Pseudonocardiales</taxon>
        <taxon>Pseudonocardiaceae</taxon>
        <taxon>Amycolatopsis</taxon>
        <taxon>Amycolatopsis methanolica group</taxon>
    </lineage>
</organism>
<name>A0A076MIU1_AMYME</name>
<dbReference type="GO" id="GO:0000917">
    <property type="term" value="P:division septum assembly"/>
    <property type="evidence" value="ECO:0007669"/>
    <property type="project" value="UniProtKB-KW"/>
</dbReference>
<evidence type="ECO:0000256" key="5">
    <source>
        <dbReference type="ARBA" id="ARBA00023210"/>
    </source>
</evidence>
<accession>A0A076MIU1</accession>
<evidence type="ECO:0000313" key="8">
    <source>
        <dbReference type="Proteomes" id="UP000062973"/>
    </source>
</evidence>
<comment type="subcellular location">
    <subcellularLocation>
        <location evidence="1">Cell septum</location>
    </subcellularLocation>
</comment>
<dbReference type="AlphaFoldDB" id="A0A076MIU1"/>
<dbReference type="Gene3D" id="2.30.31.20">
    <property type="entry name" value="Sporulation-specific cell division protein SsgB"/>
    <property type="match status" value="1"/>
</dbReference>
<dbReference type="PATRIC" id="fig|1068978.7.peg.596"/>
<evidence type="ECO:0000256" key="2">
    <source>
        <dbReference type="ARBA" id="ARBA00009323"/>
    </source>
</evidence>
<dbReference type="RefSeq" id="WP_017986525.1">
    <property type="nucleotide sequence ID" value="NZ_AQUL01000001.1"/>
</dbReference>
<evidence type="ECO:0000313" key="7">
    <source>
        <dbReference type="EMBL" id="AIJ20659.1"/>
    </source>
</evidence>
<dbReference type="InterPro" id="IPR038658">
    <property type="entry name" value="SsgB_sf"/>
</dbReference>
<dbReference type="GO" id="GO:0030428">
    <property type="term" value="C:cell septum"/>
    <property type="evidence" value="ECO:0007669"/>
    <property type="project" value="UniProtKB-SubCell"/>
</dbReference>
<dbReference type="STRING" id="1068978.AMETH_0567"/>
<keyword evidence="4" id="KW-0749">Sporulation</keyword>
<evidence type="ECO:0000256" key="6">
    <source>
        <dbReference type="ARBA" id="ARBA00023306"/>
    </source>
</evidence>
<gene>
    <name evidence="7" type="ORF">AMETH_0567</name>
</gene>
<protein>
    <submittedName>
        <fullName evidence="7">Sporulation and cell division protein SsgA</fullName>
    </submittedName>
</protein>
<evidence type="ECO:0000256" key="1">
    <source>
        <dbReference type="ARBA" id="ARBA00004431"/>
    </source>
</evidence>
<keyword evidence="5" id="KW-0717">Septation</keyword>
<sequence length="147" mass="15966">MLPTSLNLPMWAELEDCSGEVIELVPVKVKFRYRTDDPFAVVLDFAVGAEQWVRWHIARDLLAEGLAIPPGSADNAGMGDVLVAPCLDVPWRVWISLSSPTGVADFAFKRASLVDALAKTEALVPIGTESDRIDWDREFAALGGEAA</sequence>
<dbReference type="KEGG" id="amq:AMETH_0567"/>
<dbReference type="Pfam" id="PF04686">
    <property type="entry name" value="SsgA"/>
    <property type="match status" value="1"/>
</dbReference>
<keyword evidence="8" id="KW-1185">Reference proteome</keyword>
<dbReference type="HOGENOM" id="CLU_126599_0_1_11"/>
<keyword evidence="3 7" id="KW-0132">Cell division</keyword>
<dbReference type="InterPro" id="IPR006776">
    <property type="entry name" value="SsgB"/>
</dbReference>
<dbReference type="EMBL" id="CP009110">
    <property type="protein sequence ID" value="AIJ20659.1"/>
    <property type="molecule type" value="Genomic_DNA"/>
</dbReference>
<keyword evidence="6" id="KW-0131">Cell cycle</keyword>
<comment type="similarity">
    <text evidence="2">Belongs to the SsgA family.</text>
</comment>
<dbReference type="Proteomes" id="UP000062973">
    <property type="component" value="Chromosome"/>
</dbReference>